<comment type="subcellular location">
    <subcellularLocation>
        <location evidence="1">Endomembrane system</location>
    </subcellularLocation>
</comment>
<keyword evidence="6" id="KW-0732">Signal</keyword>
<dbReference type="PANTHER" id="PTHR12953">
    <property type="entry name" value="MEMBRANE PROTEIN CH1 RELATED"/>
    <property type="match status" value="1"/>
</dbReference>
<dbReference type="SUPFAM" id="SSF49785">
    <property type="entry name" value="Galactose-binding domain-like"/>
    <property type="match status" value="1"/>
</dbReference>
<feature type="signal peptide" evidence="6">
    <location>
        <begin position="1"/>
        <end position="24"/>
    </location>
</feature>
<evidence type="ECO:0000256" key="3">
    <source>
        <dbReference type="ARBA" id="ARBA00022989"/>
    </source>
</evidence>
<name>A0A9P4YR42_9HYPO</name>
<proteinExistence type="predicted"/>
<evidence type="ECO:0000313" key="8">
    <source>
        <dbReference type="EMBL" id="KAF4120249.1"/>
    </source>
</evidence>
<feature type="domain" description="SUN" evidence="7">
    <location>
        <begin position="201"/>
        <end position="384"/>
    </location>
</feature>
<feature type="compositionally biased region" description="Polar residues" evidence="5">
    <location>
        <begin position="111"/>
        <end position="120"/>
    </location>
</feature>
<sequence length="486" mass="54040">MLMVLSCTARYLLSLALLILAATAYDGQPEGHSGGGSATPSNINECEAHTINYITHTLPQLCPTSTWRSATDGKGDAHDDGEATPTVSSPRFNSTTTTTTDSNSGGPTDPVVSSTNNNGAEPTEAAAEKSGDSSFMSFEDWKEMMLRQTGQDPQDLRSRKATSSQGRVRDPPDMGHYGLGEEDEISLDFEKYLNQEKADTPSSVAPSTDEASGVQPGDAIQDGERPFLHLSKDAGKTCKERFSYSSFDAGATILKTGRSTKNAKAILVENKDSYMLLECSVDSKYVIVELSDDVLIDTVVLANFEFFSSMIRHFRVSVSDRYPVKLERWRDIGTFEARNSRDVQAFLIENPQIWAKYVRIEFLTHYGNEFYCPVSLLRIHGSRMLDSWKDTETIRDEELQIEAEESARAARLEIETRKEANIEATKDSSDLEKPETRLNFTLWEISPTVIFGQFCLYDYTSTNEAQDAFVNNNSNDVYQHPCQSPT</sequence>
<dbReference type="InterPro" id="IPR012919">
    <property type="entry name" value="SUN_dom"/>
</dbReference>
<dbReference type="GO" id="GO:0005737">
    <property type="term" value="C:cytoplasm"/>
    <property type="evidence" value="ECO:0007669"/>
    <property type="project" value="TreeGrafter"/>
</dbReference>
<evidence type="ECO:0000256" key="4">
    <source>
        <dbReference type="ARBA" id="ARBA00023136"/>
    </source>
</evidence>
<evidence type="ECO:0000256" key="6">
    <source>
        <dbReference type="SAM" id="SignalP"/>
    </source>
</evidence>
<dbReference type="OrthoDB" id="266334at2759"/>
<evidence type="ECO:0000256" key="2">
    <source>
        <dbReference type="ARBA" id="ARBA00022692"/>
    </source>
</evidence>
<keyword evidence="4" id="KW-0472">Membrane</keyword>
<evidence type="ECO:0000313" key="9">
    <source>
        <dbReference type="Proteomes" id="UP000749293"/>
    </source>
</evidence>
<feature type="region of interest" description="Disordered" evidence="5">
    <location>
        <begin position="197"/>
        <end position="223"/>
    </location>
</feature>
<dbReference type="EMBL" id="JAANYQ010000017">
    <property type="protein sequence ID" value="KAF4120249.1"/>
    <property type="molecule type" value="Genomic_DNA"/>
</dbReference>
<feature type="compositionally biased region" description="Polar residues" evidence="5">
    <location>
        <begin position="200"/>
        <end position="210"/>
    </location>
</feature>
<comment type="caution">
    <text evidence="8">The sequence shown here is derived from an EMBL/GenBank/DDBJ whole genome shotgun (WGS) entry which is preliminary data.</text>
</comment>
<dbReference type="PROSITE" id="PS51469">
    <property type="entry name" value="SUN"/>
    <property type="match status" value="1"/>
</dbReference>
<keyword evidence="3" id="KW-1133">Transmembrane helix</keyword>
<protein>
    <submittedName>
        <fullName evidence="8">Sad1 / UNC-like C-terminal</fullName>
    </submittedName>
</protein>
<evidence type="ECO:0000256" key="5">
    <source>
        <dbReference type="SAM" id="MobiDB-lite"/>
    </source>
</evidence>
<feature type="region of interest" description="Disordered" evidence="5">
    <location>
        <begin position="67"/>
        <end position="133"/>
    </location>
</feature>
<dbReference type="AlphaFoldDB" id="A0A9P4YR42"/>
<feature type="compositionally biased region" description="Basic and acidic residues" evidence="5">
    <location>
        <begin position="71"/>
        <end position="81"/>
    </location>
</feature>
<feature type="compositionally biased region" description="Low complexity" evidence="5">
    <location>
        <begin position="88"/>
        <end position="109"/>
    </location>
</feature>
<dbReference type="FunFam" id="2.60.120.260:FF:000082">
    <property type="entry name" value="Sad1/UNC domain protein"/>
    <property type="match status" value="1"/>
</dbReference>
<dbReference type="InterPro" id="IPR045120">
    <property type="entry name" value="Suco/Slp1-like"/>
</dbReference>
<keyword evidence="9" id="KW-1185">Reference proteome</keyword>
<dbReference type="GO" id="GO:0016020">
    <property type="term" value="C:membrane"/>
    <property type="evidence" value="ECO:0007669"/>
    <property type="project" value="InterPro"/>
</dbReference>
<reference evidence="8" key="1">
    <citation type="submission" date="2020-03" db="EMBL/GenBank/DDBJ databases">
        <title>Site-based positive gene gene selection in Geosmithia morbida across the United States reveals a broad range of putative effectors and factors for local host and environmental adapation.</title>
        <authorList>
            <person name="Onufrak A."/>
            <person name="Murdoch R.W."/>
            <person name="Gazis R."/>
            <person name="Huff M."/>
            <person name="Staton M."/>
            <person name="Klingeman W."/>
            <person name="Hadziabdic D."/>
        </authorList>
    </citation>
    <scope>NUCLEOTIDE SEQUENCE</scope>
    <source>
        <strain evidence="8">1262</strain>
    </source>
</reference>
<dbReference type="Gene3D" id="2.60.120.260">
    <property type="entry name" value="Galactose-binding domain-like"/>
    <property type="match status" value="1"/>
</dbReference>
<feature type="region of interest" description="Disordered" evidence="5">
    <location>
        <begin position="147"/>
        <end position="180"/>
    </location>
</feature>
<dbReference type="RefSeq" id="XP_035318901.1">
    <property type="nucleotide sequence ID" value="XM_035465026.1"/>
</dbReference>
<dbReference type="GO" id="GO:0012505">
    <property type="term" value="C:endomembrane system"/>
    <property type="evidence" value="ECO:0007669"/>
    <property type="project" value="UniProtKB-SubCell"/>
</dbReference>
<organism evidence="8 9">
    <name type="scientific">Geosmithia morbida</name>
    <dbReference type="NCBI Taxonomy" id="1094350"/>
    <lineage>
        <taxon>Eukaryota</taxon>
        <taxon>Fungi</taxon>
        <taxon>Dikarya</taxon>
        <taxon>Ascomycota</taxon>
        <taxon>Pezizomycotina</taxon>
        <taxon>Sordariomycetes</taxon>
        <taxon>Hypocreomycetidae</taxon>
        <taxon>Hypocreales</taxon>
        <taxon>Bionectriaceae</taxon>
        <taxon>Geosmithia</taxon>
    </lineage>
</organism>
<gene>
    <name evidence="8" type="ORF">GMORB2_3050</name>
</gene>
<dbReference type="Pfam" id="PF07738">
    <property type="entry name" value="Sad1_UNC"/>
    <property type="match status" value="1"/>
</dbReference>
<feature type="chain" id="PRO_5040364941" evidence="6">
    <location>
        <begin position="25"/>
        <end position="486"/>
    </location>
</feature>
<evidence type="ECO:0000256" key="1">
    <source>
        <dbReference type="ARBA" id="ARBA00004308"/>
    </source>
</evidence>
<dbReference type="Proteomes" id="UP000749293">
    <property type="component" value="Unassembled WGS sequence"/>
</dbReference>
<dbReference type="PANTHER" id="PTHR12953:SF0">
    <property type="entry name" value="SUN DOMAIN-CONTAINING OSSIFICATION FACTOR"/>
    <property type="match status" value="1"/>
</dbReference>
<dbReference type="GeneID" id="55969278"/>
<dbReference type="InterPro" id="IPR008979">
    <property type="entry name" value="Galactose-bd-like_sf"/>
</dbReference>
<accession>A0A9P4YR42</accession>
<dbReference type="GO" id="GO:0034975">
    <property type="term" value="P:protein folding in endoplasmic reticulum"/>
    <property type="evidence" value="ECO:0007669"/>
    <property type="project" value="TreeGrafter"/>
</dbReference>
<keyword evidence="2" id="KW-0812">Transmembrane</keyword>
<evidence type="ECO:0000259" key="7">
    <source>
        <dbReference type="PROSITE" id="PS51469"/>
    </source>
</evidence>